<dbReference type="RefSeq" id="XP_026291228.2">
    <property type="nucleotide sequence ID" value="XM_026435443.2"/>
</dbReference>
<sequence length="512" mass="59373">MTFKKTGLEVCHFVSISSLTWCQALKFTRAEVDIISDPDMYQMFEMQKRGGLACIMQRYSEANVPGTSTYDPEKPEKHIQIYDVNALYSNEMCKKLPYKNYRWVALEELANVDWSQVNENDDEMYAVKVDLDYPHELHKSHDEWPCAVEKATVPKEWLSPYQQRIADRLPKGQLKEPKLIAHLGPRKEYVVHGAVLALFLKLGLRVTRFHCGVKFELKAWLKPYIEDLMRERQRTNLKFEQKAFKQFSNSTYGYLLRNPRFDRQVEIVRTPARIKKVVAKPTFKSFTIFEENIVAVEKAPATIKLMQCVSAGVSVLDTSRKTMMELYWVLKGQFGDRMKTLFTDTDSVGVEIESPDIVGEMRKLEHILDTSGLLPTHPLYSTQFARVQGRLKLEYGEMNILQFAAVRAKCYAVEIESQDKNIRNIYKCKGVKSVALKQSITFEDYKKCIFDDVTKLVAFHSLRSDGAHNVYTYHQEKTALRNFDNKRWILDDGYRTRAFRISAPPIDTARTS</sequence>
<reference evidence="2" key="1">
    <citation type="submission" date="2025-08" db="UniProtKB">
        <authorList>
            <consortium name="RefSeq"/>
        </authorList>
    </citation>
    <scope>IDENTIFICATION</scope>
    <source>
        <tissue evidence="2">Whole organism</tissue>
    </source>
</reference>
<name>A0A6J1TD93_FRAOC</name>
<protein>
    <submittedName>
        <fullName evidence="2">Uncharacterized protein LOC113215779</fullName>
    </submittedName>
</protein>
<dbReference type="PANTHER" id="PTHR31511">
    <property type="entry name" value="PROTEIN CBG23764"/>
    <property type="match status" value="1"/>
</dbReference>
<accession>A0A6J1TD93</accession>
<evidence type="ECO:0000313" key="2">
    <source>
        <dbReference type="RefSeq" id="XP_026291228.2"/>
    </source>
</evidence>
<organism evidence="1 2">
    <name type="scientific">Frankliniella occidentalis</name>
    <name type="common">Western flower thrips</name>
    <name type="synonym">Euthrips occidentalis</name>
    <dbReference type="NCBI Taxonomy" id="133901"/>
    <lineage>
        <taxon>Eukaryota</taxon>
        <taxon>Metazoa</taxon>
        <taxon>Ecdysozoa</taxon>
        <taxon>Arthropoda</taxon>
        <taxon>Hexapoda</taxon>
        <taxon>Insecta</taxon>
        <taxon>Pterygota</taxon>
        <taxon>Neoptera</taxon>
        <taxon>Paraneoptera</taxon>
        <taxon>Thysanoptera</taxon>
        <taxon>Terebrantia</taxon>
        <taxon>Thripoidea</taxon>
        <taxon>Thripidae</taxon>
        <taxon>Frankliniella</taxon>
    </lineage>
</organism>
<evidence type="ECO:0000313" key="1">
    <source>
        <dbReference type="Proteomes" id="UP000504606"/>
    </source>
</evidence>
<dbReference type="SUPFAM" id="SSF56672">
    <property type="entry name" value="DNA/RNA polymerases"/>
    <property type="match status" value="1"/>
</dbReference>
<dbReference type="PANTHER" id="PTHR31511:SF12">
    <property type="entry name" value="RHO TERMINATION FACTOR N-TERMINAL DOMAIN-CONTAINING PROTEIN"/>
    <property type="match status" value="1"/>
</dbReference>
<dbReference type="AlphaFoldDB" id="A0A6J1TD93"/>
<dbReference type="KEGG" id="foc:113215779"/>
<keyword evidence="1" id="KW-1185">Reference proteome</keyword>
<dbReference type="OrthoDB" id="6610558at2759"/>
<dbReference type="Proteomes" id="UP000504606">
    <property type="component" value="Unplaced"/>
</dbReference>
<gene>
    <name evidence="2" type="primary">LOC113215779</name>
</gene>
<dbReference type="GeneID" id="113215779"/>
<dbReference type="InterPro" id="IPR043502">
    <property type="entry name" value="DNA/RNA_pol_sf"/>
</dbReference>
<dbReference type="GO" id="GO:0071897">
    <property type="term" value="P:DNA biosynthetic process"/>
    <property type="evidence" value="ECO:0007669"/>
    <property type="project" value="UniProtKB-ARBA"/>
</dbReference>
<proteinExistence type="predicted"/>